<keyword evidence="9 10" id="KW-0472">Membrane</keyword>
<feature type="transmembrane region" description="Helical" evidence="10">
    <location>
        <begin position="51"/>
        <end position="70"/>
    </location>
</feature>
<dbReference type="InterPro" id="IPR004387">
    <property type="entry name" value="Pept_M50_Zn"/>
</dbReference>
<dbReference type="GO" id="GO:0016020">
    <property type="term" value="C:membrane"/>
    <property type="evidence" value="ECO:0007669"/>
    <property type="project" value="UniProtKB-SubCell"/>
</dbReference>
<evidence type="ECO:0000256" key="10">
    <source>
        <dbReference type="SAM" id="Phobius"/>
    </source>
</evidence>
<name>A0A383D704_9ZZZZ</name>
<evidence type="ECO:0000256" key="2">
    <source>
        <dbReference type="ARBA" id="ARBA00004141"/>
    </source>
</evidence>
<feature type="non-terminal residue" evidence="12">
    <location>
        <position position="1"/>
    </location>
</feature>
<evidence type="ECO:0000256" key="8">
    <source>
        <dbReference type="ARBA" id="ARBA00023049"/>
    </source>
</evidence>
<evidence type="ECO:0000256" key="4">
    <source>
        <dbReference type="ARBA" id="ARBA00022692"/>
    </source>
</evidence>
<dbReference type="AlphaFoldDB" id="A0A383D704"/>
<dbReference type="EMBL" id="UINC01214892">
    <property type="protein sequence ID" value="SVE40327.1"/>
    <property type="molecule type" value="Genomic_DNA"/>
</dbReference>
<organism evidence="12">
    <name type="scientific">marine metagenome</name>
    <dbReference type="NCBI Taxonomy" id="408172"/>
    <lineage>
        <taxon>unclassified sequences</taxon>
        <taxon>metagenomes</taxon>
        <taxon>ecological metagenomes</taxon>
    </lineage>
</organism>
<keyword evidence="4 10" id="KW-0812">Transmembrane</keyword>
<evidence type="ECO:0000256" key="3">
    <source>
        <dbReference type="ARBA" id="ARBA00022670"/>
    </source>
</evidence>
<evidence type="ECO:0000259" key="11">
    <source>
        <dbReference type="Pfam" id="PF02163"/>
    </source>
</evidence>
<dbReference type="InterPro" id="IPR008915">
    <property type="entry name" value="Peptidase_M50"/>
</dbReference>
<dbReference type="PANTHER" id="PTHR42837">
    <property type="entry name" value="REGULATOR OF SIGMA-E PROTEASE RSEP"/>
    <property type="match status" value="1"/>
</dbReference>
<keyword evidence="6" id="KW-0862">Zinc</keyword>
<evidence type="ECO:0000256" key="5">
    <source>
        <dbReference type="ARBA" id="ARBA00022801"/>
    </source>
</evidence>
<keyword evidence="5" id="KW-0378">Hydrolase</keyword>
<reference evidence="12" key="1">
    <citation type="submission" date="2018-05" db="EMBL/GenBank/DDBJ databases">
        <authorList>
            <person name="Lanie J.A."/>
            <person name="Ng W.-L."/>
            <person name="Kazmierczak K.M."/>
            <person name="Andrzejewski T.M."/>
            <person name="Davidsen T.M."/>
            <person name="Wayne K.J."/>
            <person name="Tettelin H."/>
            <person name="Glass J.I."/>
            <person name="Rusch D."/>
            <person name="Podicherti R."/>
            <person name="Tsui H.-C.T."/>
            <person name="Winkler M.E."/>
        </authorList>
    </citation>
    <scope>NUCLEOTIDE SEQUENCE</scope>
</reference>
<proteinExistence type="predicted"/>
<protein>
    <recommendedName>
        <fullName evidence="11">Peptidase M50 domain-containing protein</fullName>
    </recommendedName>
</protein>
<evidence type="ECO:0000256" key="6">
    <source>
        <dbReference type="ARBA" id="ARBA00022833"/>
    </source>
</evidence>
<keyword evidence="8" id="KW-0482">Metalloprotease</keyword>
<dbReference type="GO" id="GO:0004222">
    <property type="term" value="F:metalloendopeptidase activity"/>
    <property type="evidence" value="ECO:0007669"/>
    <property type="project" value="InterPro"/>
</dbReference>
<evidence type="ECO:0000256" key="1">
    <source>
        <dbReference type="ARBA" id="ARBA00001947"/>
    </source>
</evidence>
<gene>
    <name evidence="12" type="ORF">METZ01_LOCUS493181</name>
</gene>
<evidence type="ECO:0000313" key="12">
    <source>
        <dbReference type="EMBL" id="SVE40327.1"/>
    </source>
</evidence>
<feature type="domain" description="Peptidase M50" evidence="11">
    <location>
        <begin position="8"/>
        <end position="108"/>
    </location>
</feature>
<dbReference type="Pfam" id="PF02163">
    <property type="entry name" value="Peptidase_M50"/>
    <property type="match status" value="1"/>
</dbReference>
<keyword evidence="3" id="KW-0645">Protease</keyword>
<evidence type="ECO:0000256" key="7">
    <source>
        <dbReference type="ARBA" id="ARBA00022989"/>
    </source>
</evidence>
<evidence type="ECO:0000256" key="9">
    <source>
        <dbReference type="ARBA" id="ARBA00023136"/>
    </source>
</evidence>
<dbReference type="PANTHER" id="PTHR42837:SF2">
    <property type="entry name" value="MEMBRANE METALLOPROTEASE ARASP2, CHLOROPLASTIC-RELATED"/>
    <property type="match status" value="1"/>
</dbReference>
<feature type="transmembrane region" description="Helical" evidence="10">
    <location>
        <begin position="101"/>
        <end position="119"/>
    </location>
</feature>
<accession>A0A383D704</accession>
<sequence>LVLIAKRVKDMYLTLSGLISPKSDVKLRNMSGPIGIVNHLSLFAKIGFKKLLWFVVFVNVNLAILNLLPVPVLDGGHMVFATIEKLRGKPLPIAFLERTQILFVALIFSFMLYVTFFDVRRIFPF</sequence>
<comment type="subcellular location">
    <subcellularLocation>
        <location evidence="2">Membrane</location>
        <topology evidence="2">Multi-pass membrane protein</topology>
    </subcellularLocation>
</comment>
<dbReference type="GO" id="GO:0006508">
    <property type="term" value="P:proteolysis"/>
    <property type="evidence" value="ECO:0007669"/>
    <property type="project" value="UniProtKB-KW"/>
</dbReference>
<comment type="cofactor">
    <cofactor evidence="1">
        <name>Zn(2+)</name>
        <dbReference type="ChEBI" id="CHEBI:29105"/>
    </cofactor>
</comment>
<keyword evidence="7 10" id="KW-1133">Transmembrane helix</keyword>